<feature type="compositionally biased region" description="Basic and acidic residues" evidence="1">
    <location>
        <begin position="107"/>
        <end position="126"/>
    </location>
</feature>
<name>K2N3I7_TRYCR</name>
<keyword evidence="3" id="KW-0732">Signal</keyword>
<evidence type="ECO:0000313" key="5">
    <source>
        <dbReference type="Proteomes" id="UP000007350"/>
    </source>
</evidence>
<protein>
    <submittedName>
        <fullName evidence="4">Mucin-associated surface protein (MASP), putative</fullName>
    </submittedName>
</protein>
<gene>
    <name evidence="4" type="ORF">MOQ_007053</name>
</gene>
<keyword evidence="5" id="KW-1185">Reference proteome</keyword>
<dbReference type="EMBL" id="AHKC01013904">
    <property type="protein sequence ID" value="EKF29176.1"/>
    <property type="molecule type" value="Genomic_DNA"/>
</dbReference>
<evidence type="ECO:0000256" key="1">
    <source>
        <dbReference type="SAM" id="MobiDB-lite"/>
    </source>
</evidence>
<feature type="chain" id="PRO_5003861753" evidence="3">
    <location>
        <begin position="29"/>
        <end position="311"/>
    </location>
</feature>
<sequence>MMAMMMTGRVLLVCALCVLWCGLSGISADDVVDGGTREDGITDRDHKNGDGLYSSDLSSPDGQAAVAGGGGRGSTSSEGGEDISMSGMDSNTPKKDRVNLSGGLTKIAKDQYEKKGLTKAGVDKKNQTVSPPGSPPPLLTSSSRPEGEAAEEDELKKMPEERENPVDHLSTQHREELLQEELEQREQNTQNQLPQTKNESEQLQVQQEEKENQRSEEQPEHQEELRGQQRKQEQRKEARDRDEIQNQQQQQHEHPAENGKEYAKDKNAIHTINTTTLGDSDGSTAVSHTTSPLLLLLLVVACAAAAAVLAA</sequence>
<dbReference type="AlphaFoldDB" id="K2N3I7"/>
<feature type="compositionally biased region" description="Basic and acidic residues" evidence="1">
    <location>
        <begin position="251"/>
        <end position="266"/>
    </location>
</feature>
<feature type="transmembrane region" description="Helical" evidence="2">
    <location>
        <begin position="293"/>
        <end position="310"/>
    </location>
</feature>
<evidence type="ECO:0000256" key="3">
    <source>
        <dbReference type="SAM" id="SignalP"/>
    </source>
</evidence>
<evidence type="ECO:0000256" key="2">
    <source>
        <dbReference type="SAM" id="Phobius"/>
    </source>
</evidence>
<keyword evidence="2" id="KW-0812">Transmembrane</keyword>
<accession>K2N3I7</accession>
<feature type="compositionally biased region" description="Basic and acidic residues" evidence="1">
    <location>
        <begin position="154"/>
        <end position="186"/>
    </location>
</feature>
<feature type="compositionally biased region" description="Polar residues" evidence="1">
    <location>
        <begin position="194"/>
        <end position="206"/>
    </location>
</feature>
<feature type="compositionally biased region" description="Basic and acidic residues" evidence="1">
    <location>
        <begin position="207"/>
        <end position="244"/>
    </location>
</feature>
<organism evidence="4 5">
    <name type="scientific">Trypanosoma cruzi marinkellei</name>
    <dbReference type="NCBI Taxonomy" id="85056"/>
    <lineage>
        <taxon>Eukaryota</taxon>
        <taxon>Discoba</taxon>
        <taxon>Euglenozoa</taxon>
        <taxon>Kinetoplastea</taxon>
        <taxon>Metakinetoplastina</taxon>
        <taxon>Trypanosomatida</taxon>
        <taxon>Trypanosomatidae</taxon>
        <taxon>Trypanosoma</taxon>
        <taxon>Schizotrypanum</taxon>
    </lineage>
</organism>
<feature type="signal peptide" evidence="3">
    <location>
        <begin position="1"/>
        <end position="28"/>
    </location>
</feature>
<feature type="region of interest" description="Disordered" evidence="1">
    <location>
        <begin position="37"/>
        <end position="266"/>
    </location>
</feature>
<feature type="compositionally biased region" description="Basic and acidic residues" evidence="1">
    <location>
        <begin position="37"/>
        <end position="49"/>
    </location>
</feature>
<proteinExistence type="predicted"/>
<dbReference type="Proteomes" id="UP000007350">
    <property type="component" value="Unassembled WGS sequence"/>
</dbReference>
<comment type="caution">
    <text evidence="4">The sequence shown here is derived from an EMBL/GenBank/DDBJ whole genome shotgun (WGS) entry which is preliminary data.</text>
</comment>
<keyword evidence="2" id="KW-1133">Transmembrane helix</keyword>
<evidence type="ECO:0000313" key="4">
    <source>
        <dbReference type="EMBL" id="EKF29176.1"/>
    </source>
</evidence>
<keyword evidence="2" id="KW-0472">Membrane</keyword>
<reference evidence="4 5" key="1">
    <citation type="journal article" date="2012" name="BMC Genomics">
        <title>Comparative genomic analysis of human infective Trypanosoma cruzi lineages with the bat-restricted subspecies T. cruzi marinkellei.</title>
        <authorList>
            <person name="Franzen O."/>
            <person name="Talavera-Lopez C."/>
            <person name="Ochaya S."/>
            <person name="Butler C.E."/>
            <person name="Messenger L.A."/>
            <person name="Lewis M.D."/>
            <person name="Llewellyn M.S."/>
            <person name="Marinkelle C.J."/>
            <person name="Tyler K.M."/>
            <person name="Miles M.A."/>
            <person name="Andersson B."/>
        </authorList>
    </citation>
    <scope>NUCLEOTIDE SEQUENCE [LARGE SCALE GENOMIC DNA]</scope>
    <source>
        <strain evidence="4 5">B7</strain>
    </source>
</reference>